<dbReference type="GO" id="GO:0005634">
    <property type="term" value="C:nucleus"/>
    <property type="evidence" value="ECO:0007669"/>
    <property type="project" value="TreeGrafter"/>
</dbReference>
<keyword evidence="3 6" id="KW-0106">Calcium</keyword>
<evidence type="ECO:0000256" key="2">
    <source>
        <dbReference type="ARBA" id="ARBA00022737"/>
    </source>
</evidence>
<dbReference type="Gene3D" id="1.10.220.10">
    <property type="entry name" value="Annexin"/>
    <property type="match status" value="7"/>
</dbReference>
<evidence type="ECO:0000256" key="5">
    <source>
        <dbReference type="ARBA" id="ARBA00023302"/>
    </source>
</evidence>
<proteinExistence type="inferred from homology"/>
<evidence type="ECO:0000256" key="6">
    <source>
        <dbReference type="RuleBase" id="RU003540"/>
    </source>
</evidence>
<dbReference type="InterPro" id="IPR037104">
    <property type="entry name" value="Annexin_sf"/>
</dbReference>
<comment type="similarity">
    <text evidence="1 6">Belongs to the annexin family.</text>
</comment>
<evidence type="ECO:0000256" key="7">
    <source>
        <dbReference type="SAM" id="MobiDB-lite"/>
    </source>
</evidence>
<dbReference type="Proteomes" id="UP001159042">
    <property type="component" value="Unassembled WGS sequence"/>
</dbReference>
<dbReference type="PROSITE" id="PS00223">
    <property type="entry name" value="ANNEXIN_1"/>
    <property type="match status" value="3"/>
</dbReference>
<keyword evidence="4 6" id="KW-0041">Annexin</keyword>
<dbReference type="SMART" id="SM00335">
    <property type="entry name" value="ANX"/>
    <property type="match status" value="6"/>
</dbReference>
<dbReference type="InterPro" id="IPR001464">
    <property type="entry name" value="Annexin"/>
</dbReference>
<evidence type="ECO:0000256" key="4">
    <source>
        <dbReference type="ARBA" id="ARBA00023216"/>
    </source>
</evidence>
<dbReference type="GO" id="GO:0012506">
    <property type="term" value="C:vesicle membrane"/>
    <property type="evidence" value="ECO:0007669"/>
    <property type="project" value="TreeGrafter"/>
</dbReference>
<keyword evidence="2 6" id="KW-0677">Repeat</keyword>
<dbReference type="FunFam" id="1.10.220.10:FF:000002">
    <property type="entry name" value="Annexin"/>
    <property type="match status" value="2"/>
</dbReference>
<dbReference type="InterPro" id="IPR018502">
    <property type="entry name" value="Annexin_repeat"/>
</dbReference>
<feature type="compositionally biased region" description="Low complexity" evidence="7">
    <location>
        <begin position="31"/>
        <end position="46"/>
    </location>
</feature>
<dbReference type="Pfam" id="PF00191">
    <property type="entry name" value="Annexin"/>
    <property type="match status" value="6"/>
</dbReference>
<dbReference type="FunFam" id="1.10.220.10:FF:000010">
    <property type="entry name" value="Annexin"/>
    <property type="match status" value="1"/>
</dbReference>
<name>A0AAV8VLF7_9CUCU</name>
<protein>
    <recommendedName>
        <fullName evidence="6">Annexin</fullName>
    </recommendedName>
</protein>
<feature type="compositionally biased region" description="Gly residues" evidence="7">
    <location>
        <begin position="71"/>
        <end position="82"/>
    </location>
</feature>
<evidence type="ECO:0000313" key="8">
    <source>
        <dbReference type="EMBL" id="KAJ8915073.1"/>
    </source>
</evidence>
<feature type="compositionally biased region" description="Low complexity" evidence="7">
    <location>
        <begin position="1"/>
        <end position="15"/>
    </location>
</feature>
<feature type="compositionally biased region" description="Pro residues" evidence="7">
    <location>
        <begin position="16"/>
        <end position="30"/>
    </location>
</feature>
<evidence type="ECO:0000313" key="9">
    <source>
        <dbReference type="Proteomes" id="UP001159042"/>
    </source>
</evidence>
<keyword evidence="5 6" id="KW-0111">Calcium/phospholipid-binding</keyword>
<gene>
    <name evidence="8" type="ORF">NQ315_014328</name>
</gene>
<dbReference type="PANTHER" id="PTHR10502">
    <property type="entry name" value="ANNEXIN"/>
    <property type="match status" value="1"/>
</dbReference>
<dbReference type="GO" id="GO:0005737">
    <property type="term" value="C:cytoplasm"/>
    <property type="evidence" value="ECO:0007669"/>
    <property type="project" value="TreeGrafter"/>
</dbReference>
<dbReference type="PROSITE" id="PS51897">
    <property type="entry name" value="ANNEXIN_2"/>
    <property type="match status" value="6"/>
</dbReference>
<organism evidence="8 9">
    <name type="scientific">Exocentrus adspersus</name>
    <dbReference type="NCBI Taxonomy" id="1586481"/>
    <lineage>
        <taxon>Eukaryota</taxon>
        <taxon>Metazoa</taxon>
        <taxon>Ecdysozoa</taxon>
        <taxon>Arthropoda</taxon>
        <taxon>Hexapoda</taxon>
        <taxon>Insecta</taxon>
        <taxon>Pterygota</taxon>
        <taxon>Neoptera</taxon>
        <taxon>Endopterygota</taxon>
        <taxon>Coleoptera</taxon>
        <taxon>Polyphaga</taxon>
        <taxon>Cucujiformia</taxon>
        <taxon>Chrysomeloidea</taxon>
        <taxon>Cerambycidae</taxon>
        <taxon>Lamiinae</taxon>
        <taxon>Acanthocinini</taxon>
        <taxon>Exocentrus</taxon>
    </lineage>
</organism>
<dbReference type="GO" id="GO:0001786">
    <property type="term" value="F:phosphatidylserine binding"/>
    <property type="evidence" value="ECO:0007669"/>
    <property type="project" value="TreeGrafter"/>
</dbReference>
<reference evidence="8 9" key="1">
    <citation type="journal article" date="2023" name="Insect Mol. Biol.">
        <title>Genome sequencing provides insights into the evolution of gene families encoding plant cell wall-degrading enzymes in longhorned beetles.</title>
        <authorList>
            <person name="Shin N.R."/>
            <person name="Okamura Y."/>
            <person name="Kirsch R."/>
            <person name="Pauchet Y."/>
        </authorList>
    </citation>
    <scope>NUCLEOTIDE SEQUENCE [LARGE SCALE GENOMIC DNA]</scope>
    <source>
        <strain evidence="8">EAD_L_NR</strain>
    </source>
</reference>
<dbReference type="AlphaFoldDB" id="A0AAV8VLF7"/>
<feature type="compositionally biased region" description="Pro residues" evidence="7">
    <location>
        <begin position="85"/>
        <end position="94"/>
    </location>
</feature>
<accession>A0AAV8VLF7</accession>
<dbReference type="InterPro" id="IPR018252">
    <property type="entry name" value="Annexin_repeat_CS"/>
</dbReference>
<dbReference type="SUPFAM" id="SSF47874">
    <property type="entry name" value="Annexin"/>
    <property type="match status" value="2"/>
</dbReference>
<comment type="caution">
    <text evidence="8">The sequence shown here is derived from an EMBL/GenBank/DDBJ whole genome shotgun (WGS) entry which is preliminary data.</text>
</comment>
<comment type="domain">
    <text evidence="6">A pair of annexin repeats may form one binding site for calcium and phospholipid.</text>
</comment>
<evidence type="ECO:0000256" key="1">
    <source>
        <dbReference type="ARBA" id="ARBA00007831"/>
    </source>
</evidence>
<dbReference type="FunFam" id="1.10.220.10:FF:000004">
    <property type="entry name" value="Annexin"/>
    <property type="match status" value="1"/>
</dbReference>
<dbReference type="PANTHER" id="PTHR10502:SF102">
    <property type="entry name" value="ANNEXIN B11"/>
    <property type="match status" value="1"/>
</dbReference>
<dbReference type="FunFam" id="1.10.220.10:FF:000001">
    <property type="entry name" value="Annexin"/>
    <property type="match status" value="2"/>
</dbReference>
<dbReference type="GO" id="GO:0005544">
    <property type="term" value="F:calcium-dependent phospholipid binding"/>
    <property type="evidence" value="ECO:0007669"/>
    <property type="project" value="UniProtKB-KW"/>
</dbReference>
<dbReference type="EMBL" id="JANEYG010000058">
    <property type="protein sequence ID" value="KAJ8915073.1"/>
    <property type="molecule type" value="Genomic_DNA"/>
</dbReference>
<dbReference type="GO" id="GO:0005509">
    <property type="term" value="F:calcium ion binding"/>
    <property type="evidence" value="ECO:0007669"/>
    <property type="project" value="InterPro"/>
</dbReference>
<feature type="region of interest" description="Disordered" evidence="7">
    <location>
        <begin position="1"/>
        <end position="139"/>
    </location>
</feature>
<evidence type="ECO:0000256" key="3">
    <source>
        <dbReference type="ARBA" id="ARBA00022837"/>
    </source>
</evidence>
<dbReference type="GO" id="GO:0005886">
    <property type="term" value="C:plasma membrane"/>
    <property type="evidence" value="ECO:0007669"/>
    <property type="project" value="TreeGrafter"/>
</dbReference>
<dbReference type="PRINTS" id="PR00196">
    <property type="entry name" value="ANNEXIN"/>
</dbReference>
<keyword evidence="9" id="KW-1185">Reference proteome</keyword>
<sequence length="632" mass="68950">MPMPAYPSSAGSAGSPYPPAPGGSPYPPAPGGSTYPPSSGGSYPPSSGGGYPPSSGGGYPPSAPTAEESQSGGGYPAAGGGYAPPSYPNAPGAPPSGQAYPSRESQQGPYGGFSYTPQMSQGHVAPKPKRTPTVVPANPFNPRADAEVLRKAMKGFGTDEKAIINVLARRNNAQRLQIAVEFKTLYGKDLIKDLKSELSGNFENLVVALMTPLPEFYAKELHDAMSGLGTDEDVLIEVLCTMSNNEIRVIREAYHAMYHKSLESDLKGDTAGTFKRLMVSLCNACRDESMKVNPQAAQEDAKALLRAGELRLGTDESTFNMVLCQRNYAQLQSIFQEYQRITGHDIEQAIKNEFSGDAEDGFLAVIRSIKNQAAFFAKQLNKSMKGLGTNDRQLIRLVVTRCEIDMVEIKREYQAKYGESLADAIKGDTSGHYKKCLLALIGEAMYYKPLEEDLMGDTSGTFRRLMVSLCNANRDESMITNIEEAQADAQALLAAGELRLGTDESTFNMILCQRNYAQLQLIFQQYEQLSGHDIEETVKSEFSGDSEDAFLAVVRSIKDQPRFFAKQLNKAISGMGTNDQQLIRLVVTRCEIDMEDIKRAYESKYGESLNEAIKDDCGEDYKECLLALIGEH</sequence>
<feature type="compositionally biased region" description="Gly residues" evidence="7">
    <location>
        <begin position="47"/>
        <end position="59"/>
    </location>
</feature>